<feature type="compositionally biased region" description="Basic residues" evidence="1">
    <location>
        <begin position="246"/>
        <end position="255"/>
    </location>
</feature>
<keyword evidence="2" id="KW-0732">Signal</keyword>
<sequence>MFFTAPRAALYSVITCVMCFTLHEIVATDETAEKSGFEDAPAAEILPERQERSSENNTNQAQSLNNVHQRLQAVEKKLEALLKPKYGDSWFSSYFFVWPVVTVVIFSGRDGRNNGRGIVGPPGRPGKGEGFKIPMEGFFITRSTTTESASKENDLFIVLLLTNSRSRGSMLIMPARNDCPSGWTEEYHGYLMTEFYNHKKQRDYICVDEDAEARPGTGANKDGALLYLVEASDLARKRKVQCTLPKHGKRFHPPKSKSNPKDVTASATVTEFPGENLTVSKSNGQLFCNACHKEIGLKKTIIENHVKSSKHASGKERLEKKEARERDIAKSLEEYDNQFIRRLPEEEAFSLTSSRHLSDFIDVIAKDERKKVKEEIKGRDDILNDQQKLALLKVELAITVDAMKPFVQSTYQLEGNGSLCLQAYQIVRKSEAKMRNLHFPNCSPVIRNIANGNIALQRQSEAYAMACIQPAYDYFTSKFLNNGDQLQPAVEIFKAARLFNPNKIAEIQPTAAILSDQLRKVPFLNNDACIDGLQRELPTYIAAATDVNPDINVLTWWEIHEQEIPNWTKACKKILLIQPSSAASEVFSLLENSFPDNQACALEDYIEASSMLQCNQR</sequence>
<protein>
    <recommendedName>
        <fullName evidence="3">HAT C-terminal dimerisation domain-containing protein</fullName>
    </recommendedName>
</protein>
<dbReference type="PANTHER" id="PTHR24024">
    <property type="entry name" value="PULMONARY SURFACTANT-ASSOCIATED PROTEIN A"/>
    <property type="match status" value="1"/>
</dbReference>
<evidence type="ECO:0000313" key="4">
    <source>
        <dbReference type="EMBL" id="PFX15796.1"/>
    </source>
</evidence>
<dbReference type="InterPro" id="IPR012337">
    <property type="entry name" value="RNaseH-like_sf"/>
</dbReference>
<dbReference type="AlphaFoldDB" id="A0A2B4RF48"/>
<dbReference type="STRING" id="50429.A0A2B4RF48"/>
<proteinExistence type="predicted"/>
<dbReference type="EMBL" id="LSMT01000609">
    <property type="protein sequence ID" value="PFX15796.1"/>
    <property type="molecule type" value="Genomic_DNA"/>
</dbReference>
<gene>
    <name evidence="4" type="ORF">AWC38_SpisGene19965</name>
</gene>
<dbReference type="InterPro" id="IPR051077">
    <property type="entry name" value="Ca-dependent_lectin"/>
</dbReference>
<feature type="signal peptide" evidence="2">
    <location>
        <begin position="1"/>
        <end position="19"/>
    </location>
</feature>
<feature type="chain" id="PRO_5013401196" description="HAT C-terminal dimerisation domain-containing protein" evidence="2">
    <location>
        <begin position="20"/>
        <end position="617"/>
    </location>
</feature>
<dbReference type="InterPro" id="IPR008906">
    <property type="entry name" value="HATC_C_dom"/>
</dbReference>
<dbReference type="SUPFAM" id="SSF53098">
    <property type="entry name" value="Ribonuclease H-like"/>
    <property type="match status" value="1"/>
</dbReference>
<keyword evidence="5" id="KW-1185">Reference proteome</keyword>
<reference evidence="5" key="1">
    <citation type="journal article" date="2017" name="bioRxiv">
        <title>Comparative analysis of the genomes of Stylophora pistillata and Acropora digitifera provides evidence for extensive differences between species of corals.</title>
        <authorList>
            <person name="Voolstra C.R."/>
            <person name="Li Y."/>
            <person name="Liew Y.J."/>
            <person name="Baumgarten S."/>
            <person name="Zoccola D."/>
            <person name="Flot J.-F."/>
            <person name="Tambutte S."/>
            <person name="Allemand D."/>
            <person name="Aranda M."/>
        </authorList>
    </citation>
    <scope>NUCLEOTIDE SEQUENCE [LARGE SCALE GENOMIC DNA]</scope>
</reference>
<feature type="region of interest" description="Disordered" evidence="1">
    <location>
        <begin position="246"/>
        <end position="265"/>
    </location>
</feature>
<dbReference type="Proteomes" id="UP000225706">
    <property type="component" value="Unassembled WGS sequence"/>
</dbReference>
<dbReference type="GO" id="GO:0005615">
    <property type="term" value="C:extracellular space"/>
    <property type="evidence" value="ECO:0007669"/>
    <property type="project" value="TreeGrafter"/>
</dbReference>
<feature type="domain" description="HAT C-terminal dimerisation" evidence="3">
    <location>
        <begin position="539"/>
        <end position="604"/>
    </location>
</feature>
<evidence type="ECO:0000256" key="1">
    <source>
        <dbReference type="SAM" id="MobiDB-lite"/>
    </source>
</evidence>
<name>A0A2B4RF48_STYPI</name>
<dbReference type="Pfam" id="PF05699">
    <property type="entry name" value="Dimer_Tnp_hAT"/>
    <property type="match status" value="1"/>
</dbReference>
<comment type="caution">
    <text evidence="4">The sequence shown here is derived from an EMBL/GenBank/DDBJ whole genome shotgun (WGS) entry which is preliminary data.</text>
</comment>
<accession>A0A2B4RF48</accession>
<organism evidence="4 5">
    <name type="scientific">Stylophora pistillata</name>
    <name type="common">Smooth cauliflower coral</name>
    <dbReference type="NCBI Taxonomy" id="50429"/>
    <lineage>
        <taxon>Eukaryota</taxon>
        <taxon>Metazoa</taxon>
        <taxon>Cnidaria</taxon>
        <taxon>Anthozoa</taxon>
        <taxon>Hexacorallia</taxon>
        <taxon>Scleractinia</taxon>
        <taxon>Astrocoeniina</taxon>
        <taxon>Pocilloporidae</taxon>
        <taxon>Stylophora</taxon>
    </lineage>
</organism>
<evidence type="ECO:0000313" key="5">
    <source>
        <dbReference type="Proteomes" id="UP000225706"/>
    </source>
</evidence>
<dbReference type="PANTHER" id="PTHR24024:SF18">
    <property type="entry name" value="SHORT-CHAIN COLLAGEN C4-LIKE"/>
    <property type="match status" value="1"/>
</dbReference>
<evidence type="ECO:0000259" key="3">
    <source>
        <dbReference type="Pfam" id="PF05699"/>
    </source>
</evidence>
<dbReference type="OrthoDB" id="6086925at2759"/>
<evidence type="ECO:0000256" key="2">
    <source>
        <dbReference type="SAM" id="SignalP"/>
    </source>
</evidence>
<dbReference type="GO" id="GO:0046983">
    <property type="term" value="F:protein dimerization activity"/>
    <property type="evidence" value="ECO:0007669"/>
    <property type="project" value="InterPro"/>
</dbReference>